<dbReference type="EMBL" id="ALQA01000080">
    <property type="protein sequence ID" value="EJZ05394.1"/>
    <property type="molecule type" value="Genomic_DNA"/>
</dbReference>
<keyword evidence="3" id="KW-0560">Oxidoreductase</keyword>
<dbReference type="GO" id="GO:0016491">
    <property type="term" value="F:oxidoreductase activity"/>
    <property type="evidence" value="ECO:0007669"/>
    <property type="project" value="UniProtKB-KW"/>
</dbReference>
<evidence type="ECO:0000256" key="2">
    <source>
        <dbReference type="ARBA" id="ARBA00022827"/>
    </source>
</evidence>
<name>K0V326_MYCVA</name>
<gene>
    <name evidence="5" type="ORF">MVAC_25185</name>
</gene>
<evidence type="ECO:0000259" key="4">
    <source>
        <dbReference type="PROSITE" id="PS51387"/>
    </source>
</evidence>
<dbReference type="PATRIC" id="fig|1194972.3.peg.5013"/>
<dbReference type="HOGENOM" id="CLU_058050_3_0_11"/>
<feature type="domain" description="FAD-binding PCMH-type" evidence="4">
    <location>
        <begin position="10"/>
        <end position="186"/>
    </location>
</feature>
<dbReference type="AlphaFoldDB" id="K0V326"/>
<proteinExistence type="predicted"/>
<dbReference type="PROSITE" id="PS51387">
    <property type="entry name" value="FAD_PCMH"/>
    <property type="match status" value="1"/>
</dbReference>
<dbReference type="GO" id="GO:0071949">
    <property type="term" value="F:FAD binding"/>
    <property type="evidence" value="ECO:0007669"/>
    <property type="project" value="InterPro"/>
</dbReference>
<dbReference type="PANTHER" id="PTHR42659:SF2">
    <property type="entry name" value="XANTHINE DEHYDROGENASE SUBUNIT C-RELATED"/>
    <property type="match status" value="1"/>
</dbReference>
<comment type="caution">
    <text evidence="5">The sequence shown here is derived from an EMBL/GenBank/DDBJ whole genome shotgun (WGS) entry which is preliminary data.</text>
</comment>
<dbReference type="PANTHER" id="PTHR42659">
    <property type="entry name" value="XANTHINE DEHYDROGENASE SUBUNIT C-RELATED"/>
    <property type="match status" value="1"/>
</dbReference>
<protein>
    <submittedName>
        <fullName evidence="5">Nicotine dehydrogenase chain A</fullName>
    </submittedName>
</protein>
<dbReference type="InterPro" id="IPR016169">
    <property type="entry name" value="FAD-bd_PCMH_sub2"/>
</dbReference>
<dbReference type="Gene3D" id="3.30.43.10">
    <property type="entry name" value="Uridine Diphospho-n-acetylenolpyruvylglucosamine Reductase, domain 2"/>
    <property type="match status" value="1"/>
</dbReference>
<evidence type="ECO:0000313" key="6">
    <source>
        <dbReference type="Proteomes" id="UP000006072"/>
    </source>
</evidence>
<evidence type="ECO:0000313" key="5">
    <source>
        <dbReference type="EMBL" id="EJZ05394.1"/>
    </source>
</evidence>
<keyword evidence="6" id="KW-1185">Reference proteome</keyword>
<dbReference type="SUPFAM" id="SSF56176">
    <property type="entry name" value="FAD-binding/transporter-associated domain-like"/>
    <property type="match status" value="1"/>
</dbReference>
<dbReference type="Pfam" id="PF00941">
    <property type="entry name" value="FAD_binding_5"/>
    <property type="match status" value="1"/>
</dbReference>
<dbReference type="SUPFAM" id="SSF55447">
    <property type="entry name" value="CO dehydrogenase flavoprotein C-terminal domain-like"/>
    <property type="match status" value="1"/>
</dbReference>
<dbReference type="eggNOG" id="COG1319">
    <property type="taxonomic scope" value="Bacteria"/>
</dbReference>
<keyword evidence="2" id="KW-0274">FAD</keyword>
<organism evidence="5 6">
    <name type="scientific">Mycolicibacterium vaccae ATCC 25954</name>
    <dbReference type="NCBI Taxonomy" id="1194972"/>
    <lineage>
        <taxon>Bacteria</taxon>
        <taxon>Bacillati</taxon>
        <taxon>Actinomycetota</taxon>
        <taxon>Actinomycetes</taxon>
        <taxon>Mycobacteriales</taxon>
        <taxon>Mycobacteriaceae</taxon>
        <taxon>Mycolicibacterium</taxon>
    </lineage>
</organism>
<reference evidence="5 6" key="1">
    <citation type="journal article" date="2012" name="J. Bacteriol.">
        <title>Complete Genome Sequence of Mycobacterium vaccae Type Strain ATCC 25954.</title>
        <authorList>
            <person name="Ho Y.S."/>
            <person name="Adroub S.A."/>
            <person name="Abadi M."/>
            <person name="Al Alwan B."/>
            <person name="Alkhateeb R."/>
            <person name="Gao G."/>
            <person name="Ragab A."/>
            <person name="Ali S."/>
            <person name="van Soolingen D."/>
            <person name="Bitter W."/>
            <person name="Pain A."/>
            <person name="Abdallah A.M."/>
        </authorList>
    </citation>
    <scope>NUCLEOTIDE SEQUENCE [LARGE SCALE GENOMIC DNA]</scope>
    <source>
        <strain evidence="5 6">ATCC 25954</strain>
    </source>
</reference>
<dbReference type="InterPro" id="IPR016167">
    <property type="entry name" value="FAD-bd_PCMH_sub1"/>
</dbReference>
<dbReference type="Proteomes" id="UP000006072">
    <property type="component" value="Unassembled WGS sequence"/>
</dbReference>
<dbReference type="InterPro" id="IPR005107">
    <property type="entry name" value="CO_DH_flav_C"/>
</dbReference>
<dbReference type="InterPro" id="IPR002346">
    <property type="entry name" value="Mopterin_DH_FAD-bd"/>
</dbReference>
<dbReference type="InterPro" id="IPR036683">
    <property type="entry name" value="CO_DH_flav_C_dom_sf"/>
</dbReference>
<dbReference type="InterPro" id="IPR036318">
    <property type="entry name" value="FAD-bd_PCMH-like_sf"/>
</dbReference>
<evidence type="ECO:0000256" key="3">
    <source>
        <dbReference type="ARBA" id="ARBA00023002"/>
    </source>
</evidence>
<dbReference type="InterPro" id="IPR051312">
    <property type="entry name" value="Diverse_Substr_Oxidored"/>
</dbReference>
<dbReference type="SMART" id="SM01092">
    <property type="entry name" value="CO_deh_flav_C"/>
    <property type="match status" value="1"/>
</dbReference>
<evidence type="ECO:0000256" key="1">
    <source>
        <dbReference type="ARBA" id="ARBA00022630"/>
    </source>
</evidence>
<dbReference type="Gene3D" id="3.30.390.50">
    <property type="entry name" value="CO dehydrogenase flavoprotein, C-terminal domain"/>
    <property type="match status" value="1"/>
</dbReference>
<keyword evidence="1" id="KW-0285">Flavoprotein</keyword>
<sequence>MPGSAAGGVVKPAPFDYHRPESVGGALDLLAGDPDAKLLAGGQSLLTLMNLRLARPSAVIDIGRLTELNRIFDDTDDLILGALVTHRTVEVDPLIAARAPLLAEAARHIGHVGIRNRGTIGGSVAHADPAAEMPLATLVLDATFHVESASSGRRTVGADEMFVSFYTSALAPDEMITWISVPAIRPDQGWGFVEYAHQHGDYGLAGAGCMLTLGPDGRISALRAGVLSVADRPLLFVGDDVVGELPSEQLWQRLGRRWAAGTDPVADDADYARRLCAAALTEAMTAAHRRAGAPGREHDAR</sequence>
<dbReference type="Gene3D" id="3.30.465.10">
    <property type="match status" value="1"/>
</dbReference>
<accession>K0V326</accession>
<dbReference type="InterPro" id="IPR016166">
    <property type="entry name" value="FAD-bd_PCMH"/>
</dbReference>